<accession>A0ABS9H6T1</accession>
<organism evidence="2 3">
    <name type="scientific">Nocardioides potassii</name>
    <dbReference type="NCBI Taxonomy" id="2911371"/>
    <lineage>
        <taxon>Bacteria</taxon>
        <taxon>Bacillati</taxon>
        <taxon>Actinomycetota</taxon>
        <taxon>Actinomycetes</taxon>
        <taxon>Propionibacteriales</taxon>
        <taxon>Nocardioidaceae</taxon>
        <taxon>Nocardioides</taxon>
    </lineage>
</organism>
<protein>
    <submittedName>
        <fullName evidence="2">Uncharacterized protein</fullName>
    </submittedName>
</protein>
<proteinExistence type="predicted"/>
<feature type="region of interest" description="Disordered" evidence="1">
    <location>
        <begin position="22"/>
        <end position="47"/>
    </location>
</feature>
<keyword evidence="3" id="KW-1185">Reference proteome</keyword>
<evidence type="ECO:0000313" key="3">
    <source>
        <dbReference type="Proteomes" id="UP001201161"/>
    </source>
</evidence>
<dbReference type="EMBL" id="JAKJHZ010000005">
    <property type="protein sequence ID" value="MCF6376912.1"/>
    <property type="molecule type" value="Genomic_DNA"/>
</dbReference>
<dbReference type="RefSeq" id="WP_236399783.1">
    <property type="nucleotide sequence ID" value="NZ_JAKJHZ010000005.1"/>
</dbReference>
<gene>
    <name evidence="2" type="ORF">L2K70_04790</name>
</gene>
<dbReference type="Proteomes" id="UP001201161">
    <property type="component" value="Unassembled WGS sequence"/>
</dbReference>
<reference evidence="2 3" key="1">
    <citation type="submission" date="2022-01" db="EMBL/GenBank/DDBJ databases">
        <title>Nocardioides sp. nov., an actinomycete isolated from mining soil.</title>
        <authorList>
            <person name="Liu L."/>
        </authorList>
    </citation>
    <scope>NUCLEOTIDE SEQUENCE [LARGE SCALE GENOMIC DNA]</scope>
    <source>
        <strain evidence="2 3">KLBMP 9356</strain>
    </source>
</reference>
<name>A0ABS9H6T1_9ACTN</name>
<comment type="caution">
    <text evidence="2">The sequence shown here is derived from an EMBL/GenBank/DDBJ whole genome shotgun (WGS) entry which is preliminary data.</text>
</comment>
<sequence length="47" mass="5772">MSQSPERDEDWRLLQEALEERDREWWADEQDDEPDMPNAPAWWQRGA</sequence>
<evidence type="ECO:0000256" key="1">
    <source>
        <dbReference type="SAM" id="MobiDB-lite"/>
    </source>
</evidence>
<evidence type="ECO:0000313" key="2">
    <source>
        <dbReference type="EMBL" id="MCF6376912.1"/>
    </source>
</evidence>